<name>A0A2A6EA56_TANFO</name>
<dbReference type="Proteomes" id="UP000219259">
    <property type="component" value="Unassembled WGS sequence"/>
</dbReference>
<comment type="subcellular location">
    <subcellularLocation>
        <location evidence="1">Cell envelope</location>
    </subcellularLocation>
</comment>
<dbReference type="EMBL" id="NSLJ01000008">
    <property type="protein sequence ID" value="PDP44314.1"/>
    <property type="molecule type" value="Genomic_DNA"/>
</dbReference>
<dbReference type="Gene3D" id="2.40.50.100">
    <property type="match status" value="1"/>
</dbReference>
<reference evidence="3 4" key="1">
    <citation type="submission" date="2017-09" db="EMBL/GenBank/DDBJ databases">
        <title>Phase variable restriction modification systems are present in the genome sequences of periodontal pathogens Prevotella intermedia, Tannerella forsythia and Porphyromonas gingivalis.</title>
        <authorList>
            <person name="Haigh R.D."/>
            <person name="Crawford L."/>
            <person name="Ralph J."/>
            <person name="Wanford J."/>
            <person name="Vartoukian S.R."/>
            <person name="Hijazib K."/>
            <person name="Wade W."/>
            <person name="Oggioni M.R."/>
        </authorList>
    </citation>
    <scope>NUCLEOTIDE SEQUENCE [LARGE SCALE GENOMIC DNA]</scope>
    <source>
        <strain evidence="3 4">WW11663</strain>
    </source>
</reference>
<dbReference type="GO" id="GO:0030313">
    <property type="term" value="C:cell envelope"/>
    <property type="evidence" value="ECO:0007669"/>
    <property type="project" value="UniProtKB-SubCell"/>
</dbReference>
<evidence type="ECO:0000256" key="1">
    <source>
        <dbReference type="ARBA" id="ARBA00004196"/>
    </source>
</evidence>
<dbReference type="PROSITE" id="PS51257">
    <property type="entry name" value="PROKAR_LIPOPROTEIN"/>
    <property type="match status" value="1"/>
</dbReference>
<evidence type="ECO:0000313" key="3">
    <source>
        <dbReference type="EMBL" id="PDP44314.1"/>
    </source>
</evidence>
<protein>
    <recommendedName>
        <fullName evidence="5">HlyD family efflux transporter periplasmic adaptor subunit</fullName>
    </recommendedName>
</protein>
<dbReference type="PANTHER" id="PTHR32347">
    <property type="entry name" value="EFFLUX SYSTEM COMPONENT YKNX-RELATED"/>
    <property type="match status" value="1"/>
</dbReference>
<keyword evidence="2" id="KW-0175">Coiled coil</keyword>
<evidence type="ECO:0008006" key="5">
    <source>
        <dbReference type="Google" id="ProtNLM"/>
    </source>
</evidence>
<dbReference type="Gene3D" id="2.40.30.170">
    <property type="match status" value="1"/>
</dbReference>
<accession>A0A2A6EA56</accession>
<dbReference type="OrthoDB" id="9778236at2"/>
<dbReference type="InterPro" id="IPR050465">
    <property type="entry name" value="UPF0194_transport"/>
</dbReference>
<evidence type="ECO:0000256" key="2">
    <source>
        <dbReference type="ARBA" id="ARBA00023054"/>
    </source>
</evidence>
<dbReference type="PANTHER" id="PTHR32347:SF23">
    <property type="entry name" value="BLL5650 PROTEIN"/>
    <property type="match status" value="1"/>
</dbReference>
<dbReference type="RefSeq" id="WP_046826206.1">
    <property type="nucleotide sequence ID" value="NZ_CAJPTF010000012.1"/>
</dbReference>
<proteinExistence type="predicted"/>
<dbReference type="SUPFAM" id="SSF111369">
    <property type="entry name" value="HlyD-like secretion proteins"/>
    <property type="match status" value="1"/>
</dbReference>
<sequence>MQANKFLIIAMAMIVAACGNKDGDCDASGIFEATEVMISAGETGELLRITVREGESVKAHESLGLIDTTRLYLQKIQLSAGLMAIESRRHNIPRQIASLKQQITTQQKEYKRYANLVEAQAAAPKILDDIGAQIAVLEKQLTAQEDVLANGNRSIAGERIGLQAQIAQIDDRIGKSIVSSPINGIVLCRYAEPGELAVQGRPLLKVGDLENMILRAYFTADQLTRLRIGQKVSVYADWGTSERKEYAGTVVWISDKAEFTPKTISTRDERANLVYAVKVAVRNDGYIKRGMYGEIRVAPAATEISQIKAGS</sequence>
<comment type="caution">
    <text evidence="3">The sequence shown here is derived from an EMBL/GenBank/DDBJ whole genome shotgun (WGS) entry which is preliminary data.</text>
</comment>
<evidence type="ECO:0000313" key="4">
    <source>
        <dbReference type="Proteomes" id="UP000219259"/>
    </source>
</evidence>
<gene>
    <name evidence="3" type="ORF">CLI86_04535</name>
</gene>
<dbReference type="AlphaFoldDB" id="A0A2A6EA56"/>
<organism evidence="3 4">
    <name type="scientific">Tannerella forsythia</name>
    <name type="common">Bacteroides forsythus</name>
    <dbReference type="NCBI Taxonomy" id="28112"/>
    <lineage>
        <taxon>Bacteria</taxon>
        <taxon>Pseudomonadati</taxon>
        <taxon>Bacteroidota</taxon>
        <taxon>Bacteroidia</taxon>
        <taxon>Bacteroidales</taxon>
        <taxon>Tannerellaceae</taxon>
        <taxon>Tannerella</taxon>
    </lineage>
</organism>